<dbReference type="Proteomes" id="UP001147747">
    <property type="component" value="Unassembled WGS sequence"/>
</dbReference>
<name>A0A9W9VBR7_9EURO</name>
<dbReference type="OrthoDB" id="2156052at2759"/>
<comment type="caution">
    <text evidence="1">The sequence shown here is derived from an EMBL/GenBank/DDBJ whole genome shotgun (WGS) entry which is preliminary data.</text>
</comment>
<reference evidence="1" key="1">
    <citation type="submission" date="2022-12" db="EMBL/GenBank/DDBJ databases">
        <authorList>
            <person name="Petersen C."/>
        </authorList>
    </citation>
    <scope>NUCLEOTIDE SEQUENCE</scope>
    <source>
        <strain evidence="1">IBT 29677</strain>
    </source>
</reference>
<evidence type="ECO:0000313" key="2">
    <source>
        <dbReference type="Proteomes" id="UP001147747"/>
    </source>
</evidence>
<dbReference type="EMBL" id="JAPZBU010000012">
    <property type="protein sequence ID" value="KAJ5376152.1"/>
    <property type="molecule type" value="Genomic_DNA"/>
</dbReference>
<dbReference type="AlphaFoldDB" id="A0A9W9VBR7"/>
<reference evidence="1" key="2">
    <citation type="journal article" date="2023" name="IMA Fungus">
        <title>Comparative genomic study of the Penicillium genus elucidates a diverse pangenome and 15 lateral gene transfer events.</title>
        <authorList>
            <person name="Petersen C."/>
            <person name="Sorensen T."/>
            <person name="Nielsen M.R."/>
            <person name="Sondergaard T.E."/>
            <person name="Sorensen J.L."/>
            <person name="Fitzpatrick D.A."/>
            <person name="Frisvad J.C."/>
            <person name="Nielsen K.L."/>
        </authorList>
    </citation>
    <scope>NUCLEOTIDE SEQUENCE</scope>
    <source>
        <strain evidence="1">IBT 29677</strain>
    </source>
</reference>
<keyword evidence="2" id="KW-1185">Reference proteome</keyword>
<proteinExistence type="predicted"/>
<evidence type="ECO:0000313" key="1">
    <source>
        <dbReference type="EMBL" id="KAJ5376152.1"/>
    </source>
</evidence>
<organism evidence="1 2">
    <name type="scientific">Penicillium cosmopolitanum</name>
    <dbReference type="NCBI Taxonomy" id="1131564"/>
    <lineage>
        <taxon>Eukaryota</taxon>
        <taxon>Fungi</taxon>
        <taxon>Dikarya</taxon>
        <taxon>Ascomycota</taxon>
        <taxon>Pezizomycotina</taxon>
        <taxon>Eurotiomycetes</taxon>
        <taxon>Eurotiomycetidae</taxon>
        <taxon>Eurotiales</taxon>
        <taxon>Aspergillaceae</taxon>
        <taxon>Penicillium</taxon>
    </lineage>
</organism>
<gene>
    <name evidence="1" type="ORF">N7509_013038</name>
</gene>
<accession>A0A9W9VBR7</accession>
<dbReference type="RefSeq" id="XP_056481182.1">
    <property type="nucleotide sequence ID" value="XM_056637675.1"/>
</dbReference>
<sequence length="301" mass="33113">MLRHSVQDLHFQNFNNQDWTLYPGSLSHHEASTMKYEDPESLPDVASPATQRVYVDADGGRERCPVTRNTMICGDGEIATVAVECVGGISGDRNDTSKAVFEVIYNGMACIAKCWAPEGFENAYPAGMKFSKETPANGDRYAIESQVYETIERRKANGVAVPDTFASCFFTGQIMCSSIFPQGYIIVMEKRSGHPVADILEELSFEEQNVLIERIRDAIGLLDECDVEIGNPGLLEDMLFCRRTGQTTLIDFASLAEMGDWSFMDETEDETEPVVPAASDKLVIGDGDGDEDVVSEDTVIG</sequence>
<protein>
    <submittedName>
        <fullName evidence="1">Uncharacterized protein</fullName>
    </submittedName>
</protein>
<dbReference type="GeneID" id="81376655"/>